<keyword evidence="2" id="KW-0808">Transferase</keyword>
<dbReference type="SUPFAM" id="SSF56112">
    <property type="entry name" value="Protein kinase-like (PK-like)"/>
    <property type="match status" value="1"/>
</dbReference>
<reference evidence="2 3" key="1">
    <citation type="submission" date="2018-06" db="EMBL/GenBank/DDBJ databases">
        <title>A transcriptomic atlas of mushroom development highlights an independent origin of complex multicellularity.</title>
        <authorList>
            <consortium name="DOE Joint Genome Institute"/>
            <person name="Krizsan K."/>
            <person name="Almasi E."/>
            <person name="Merenyi Z."/>
            <person name="Sahu N."/>
            <person name="Viragh M."/>
            <person name="Koszo T."/>
            <person name="Mondo S."/>
            <person name="Kiss B."/>
            <person name="Balint B."/>
            <person name="Kues U."/>
            <person name="Barry K."/>
            <person name="Hegedus J.C."/>
            <person name="Henrissat B."/>
            <person name="Johnson J."/>
            <person name="Lipzen A."/>
            <person name="Ohm R."/>
            <person name="Nagy I."/>
            <person name="Pangilinan J."/>
            <person name="Yan J."/>
            <person name="Xiong Y."/>
            <person name="Grigoriev I.V."/>
            <person name="Hibbett D.S."/>
            <person name="Nagy L.G."/>
        </authorList>
    </citation>
    <scope>NUCLEOTIDE SEQUENCE [LARGE SCALE GENOMIC DNA]</scope>
    <source>
        <strain evidence="2 3">SZMC22713</strain>
    </source>
</reference>
<dbReference type="Pfam" id="PF00069">
    <property type="entry name" value="Pkinase"/>
    <property type="match status" value="1"/>
</dbReference>
<dbReference type="PROSITE" id="PS00108">
    <property type="entry name" value="PROTEIN_KINASE_ST"/>
    <property type="match status" value="1"/>
</dbReference>
<sequence length="100" mass="11140">ETTAVAIIQQLVDGVAFLHRYLIAHCDLKPDNIVLSALTGEKVCQWLYIIDFGLARQLNTGDTRIRGFRGNKEWVGPEVTDGASYNPILADLWPVGKMIK</sequence>
<accession>A0A4Y7PXZ1</accession>
<dbReference type="AlphaFoldDB" id="A0A4Y7PXZ1"/>
<feature type="non-terminal residue" evidence="2">
    <location>
        <position position="100"/>
    </location>
</feature>
<dbReference type="InterPro" id="IPR000719">
    <property type="entry name" value="Prot_kinase_dom"/>
</dbReference>
<protein>
    <submittedName>
        <fullName evidence="2">Kinase-like protein</fullName>
    </submittedName>
</protein>
<dbReference type="Proteomes" id="UP000294933">
    <property type="component" value="Unassembled WGS sequence"/>
</dbReference>
<dbReference type="InterPro" id="IPR008271">
    <property type="entry name" value="Ser/Thr_kinase_AS"/>
</dbReference>
<dbReference type="PROSITE" id="PS50011">
    <property type="entry name" value="PROTEIN_KINASE_DOM"/>
    <property type="match status" value="1"/>
</dbReference>
<dbReference type="OrthoDB" id="4062651at2759"/>
<keyword evidence="2" id="KW-0418">Kinase</keyword>
<feature type="non-terminal residue" evidence="2">
    <location>
        <position position="1"/>
    </location>
</feature>
<gene>
    <name evidence="2" type="ORF">BD410DRAFT_682124</name>
</gene>
<evidence type="ECO:0000313" key="3">
    <source>
        <dbReference type="Proteomes" id="UP000294933"/>
    </source>
</evidence>
<proteinExistence type="predicted"/>
<dbReference type="InterPro" id="IPR011009">
    <property type="entry name" value="Kinase-like_dom_sf"/>
</dbReference>
<dbReference type="GO" id="GO:0004672">
    <property type="term" value="F:protein kinase activity"/>
    <property type="evidence" value="ECO:0007669"/>
    <property type="project" value="InterPro"/>
</dbReference>
<dbReference type="EMBL" id="ML170189">
    <property type="protein sequence ID" value="TDL20277.1"/>
    <property type="molecule type" value="Genomic_DNA"/>
</dbReference>
<keyword evidence="3" id="KW-1185">Reference proteome</keyword>
<dbReference type="PANTHER" id="PTHR24347">
    <property type="entry name" value="SERINE/THREONINE-PROTEIN KINASE"/>
    <property type="match status" value="1"/>
</dbReference>
<feature type="domain" description="Protein kinase" evidence="1">
    <location>
        <begin position="1"/>
        <end position="100"/>
    </location>
</feature>
<evidence type="ECO:0000259" key="1">
    <source>
        <dbReference type="PROSITE" id="PS50011"/>
    </source>
</evidence>
<dbReference type="VEuPathDB" id="FungiDB:BD410DRAFT_682124"/>
<dbReference type="STRING" id="50990.A0A4Y7PXZ1"/>
<organism evidence="2 3">
    <name type="scientific">Rickenella mellea</name>
    <dbReference type="NCBI Taxonomy" id="50990"/>
    <lineage>
        <taxon>Eukaryota</taxon>
        <taxon>Fungi</taxon>
        <taxon>Dikarya</taxon>
        <taxon>Basidiomycota</taxon>
        <taxon>Agaricomycotina</taxon>
        <taxon>Agaricomycetes</taxon>
        <taxon>Hymenochaetales</taxon>
        <taxon>Rickenellaceae</taxon>
        <taxon>Rickenella</taxon>
    </lineage>
</organism>
<dbReference type="GO" id="GO:0005524">
    <property type="term" value="F:ATP binding"/>
    <property type="evidence" value="ECO:0007669"/>
    <property type="project" value="InterPro"/>
</dbReference>
<dbReference type="Gene3D" id="1.10.510.10">
    <property type="entry name" value="Transferase(Phosphotransferase) domain 1"/>
    <property type="match status" value="1"/>
</dbReference>
<name>A0A4Y7PXZ1_9AGAM</name>
<evidence type="ECO:0000313" key="2">
    <source>
        <dbReference type="EMBL" id="TDL20277.1"/>
    </source>
</evidence>